<dbReference type="HOGENOM" id="CLU_147679_0_0_1"/>
<feature type="region of interest" description="Disordered" evidence="1">
    <location>
        <begin position="95"/>
        <end position="115"/>
    </location>
</feature>
<dbReference type="Proteomes" id="UP000017836">
    <property type="component" value="Unassembled WGS sequence"/>
</dbReference>
<keyword evidence="3" id="KW-1185">Reference proteome</keyword>
<proteinExistence type="predicted"/>
<evidence type="ECO:0000313" key="3">
    <source>
        <dbReference type="Proteomes" id="UP000017836"/>
    </source>
</evidence>
<reference evidence="3" key="1">
    <citation type="journal article" date="2013" name="Science">
        <title>The Amborella genome and the evolution of flowering plants.</title>
        <authorList>
            <consortium name="Amborella Genome Project"/>
        </authorList>
    </citation>
    <scope>NUCLEOTIDE SEQUENCE [LARGE SCALE GENOMIC DNA]</scope>
</reference>
<evidence type="ECO:0000256" key="1">
    <source>
        <dbReference type="SAM" id="MobiDB-lite"/>
    </source>
</evidence>
<evidence type="ECO:0000313" key="2">
    <source>
        <dbReference type="EMBL" id="ERN17481.1"/>
    </source>
</evidence>
<organism evidence="2 3">
    <name type="scientific">Amborella trichopoda</name>
    <dbReference type="NCBI Taxonomy" id="13333"/>
    <lineage>
        <taxon>Eukaryota</taxon>
        <taxon>Viridiplantae</taxon>
        <taxon>Streptophyta</taxon>
        <taxon>Embryophyta</taxon>
        <taxon>Tracheophyta</taxon>
        <taxon>Spermatophyta</taxon>
        <taxon>Magnoliopsida</taxon>
        <taxon>Amborellales</taxon>
        <taxon>Amborellaceae</taxon>
        <taxon>Amborella</taxon>
    </lineage>
</organism>
<name>U5CVY2_AMBTC</name>
<dbReference type="OMA" id="TDESHEM"/>
<gene>
    <name evidence="2" type="ORF">AMTR_s00059p00043290</name>
</gene>
<sequence>MEEMRCRSLSVERSTSRKGKSKSLILLSESIPSECARFTSYERLSKSMKFEVGEIRSSHRKPSSTSFLSRFFSSFGRGEVKQCEEVSVVKEKREKEKRKWSWRPDPDRRWPVQGW</sequence>
<dbReference type="EMBL" id="KI392312">
    <property type="protein sequence ID" value="ERN17481.1"/>
    <property type="molecule type" value="Genomic_DNA"/>
</dbReference>
<feature type="region of interest" description="Disordered" evidence="1">
    <location>
        <begin position="1"/>
        <end position="20"/>
    </location>
</feature>
<dbReference type="eggNOG" id="ENOG502SGBI">
    <property type="taxonomic scope" value="Eukaryota"/>
</dbReference>
<dbReference type="AlphaFoldDB" id="U5CVY2"/>
<accession>U5CVY2</accession>
<dbReference type="Gramene" id="ERN17481">
    <property type="protein sequence ID" value="ERN17481"/>
    <property type="gene ID" value="AMTR_s00059p00043290"/>
</dbReference>
<protein>
    <submittedName>
        <fullName evidence="2">Uncharacterized protein</fullName>
    </submittedName>
</protein>